<protein>
    <submittedName>
        <fullName evidence="5">ESAT-6 protein secretion system EspG family protein</fullName>
    </submittedName>
</protein>
<dbReference type="InterPro" id="IPR025734">
    <property type="entry name" value="EspG"/>
</dbReference>
<gene>
    <name evidence="5" type="ORF">CLV71_10610</name>
</gene>
<dbReference type="Pfam" id="PF14011">
    <property type="entry name" value="ESX-1_EspG"/>
    <property type="match status" value="1"/>
</dbReference>
<dbReference type="OrthoDB" id="3679349at2"/>
<evidence type="ECO:0000256" key="2">
    <source>
        <dbReference type="ARBA" id="ARBA00006411"/>
    </source>
</evidence>
<evidence type="ECO:0000313" key="6">
    <source>
        <dbReference type="Proteomes" id="UP000294927"/>
    </source>
</evidence>
<evidence type="ECO:0000313" key="5">
    <source>
        <dbReference type="EMBL" id="TDV50670.1"/>
    </source>
</evidence>
<sequence length="255" mass="27774">MIKGTVVLSKLEFDVLWESEKLPAKHEALTVPSPGRTHTERRRLVARAFADLERRGLAERERAVPDLVDQLNLLAHHQLAIDSWVWTDHRISSLAVVAGSTALLCAVDGPEVWLIPARETSIAAAAVSIAGEVIAGPGRSVSVPTDVLGAADAEARGDARAFAASLTNKGIAGTDAKTMADMVRDMNVRGQFCVTRLQRDQRMVRADRVVAFHDTPRGRYVHLAKPNNDGRMWSTVTPADSRRLASCVQELMAEV</sequence>
<dbReference type="RefSeq" id="WP_133903931.1">
    <property type="nucleotide sequence ID" value="NZ_SOCP01000006.1"/>
</dbReference>
<comment type="similarity">
    <text evidence="2">Belongs to the EspG family.</text>
</comment>
<dbReference type="EMBL" id="SOCP01000006">
    <property type="protein sequence ID" value="TDV50670.1"/>
    <property type="molecule type" value="Genomic_DNA"/>
</dbReference>
<keyword evidence="3" id="KW-0963">Cytoplasm</keyword>
<dbReference type="Proteomes" id="UP000294927">
    <property type="component" value="Unassembled WGS sequence"/>
</dbReference>
<evidence type="ECO:0000256" key="1">
    <source>
        <dbReference type="ARBA" id="ARBA00004496"/>
    </source>
</evidence>
<name>A0A4R7VM48_9PSEU</name>
<keyword evidence="4" id="KW-0143">Chaperone</keyword>
<organism evidence="5 6">
    <name type="scientific">Actinophytocola oryzae</name>
    <dbReference type="NCBI Taxonomy" id="502181"/>
    <lineage>
        <taxon>Bacteria</taxon>
        <taxon>Bacillati</taxon>
        <taxon>Actinomycetota</taxon>
        <taxon>Actinomycetes</taxon>
        <taxon>Pseudonocardiales</taxon>
        <taxon>Pseudonocardiaceae</taxon>
    </lineage>
</organism>
<reference evidence="5 6" key="1">
    <citation type="submission" date="2019-03" db="EMBL/GenBank/DDBJ databases">
        <title>Genomic Encyclopedia of Archaeal and Bacterial Type Strains, Phase II (KMG-II): from individual species to whole genera.</title>
        <authorList>
            <person name="Goeker M."/>
        </authorList>
    </citation>
    <scope>NUCLEOTIDE SEQUENCE [LARGE SCALE GENOMIC DNA]</scope>
    <source>
        <strain evidence="5 6">DSM 45499</strain>
    </source>
</reference>
<dbReference type="AlphaFoldDB" id="A0A4R7VM48"/>
<comment type="subcellular location">
    <subcellularLocation>
        <location evidence="1">Cytoplasm</location>
    </subcellularLocation>
</comment>
<proteinExistence type="inferred from homology"/>
<evidence type="ECO:0000256" key="4">
    <source>
        <dbReference type="ARBA" id="ARBA00023186"/>
    </source>
</evidence>
<accession>A0A4R7VM48</accession>
<keyword evidence="6" id="KW-1185">Reference proteome</keyword>
<comment type="caution">
    <text evidence="5">The sequence shown here is derived from an EMBL/GenBank/DDBJ whole genome shotgun (WGS) entry which is preliminary data.</text>
</comment>
<evidence type="ECO:0000256" key="3">
    <source>
        <dbReference type="ARBA" id="ARBA00022490"/>
    </source>
</evidence>